<feature type="region of interest" description="Disordered" evidence="1">
    <location>
        <begin position="79"/>
        <end position="191"/>
    </location>
</feature>
<dbReference type="GeneID" id="109713242"/>
<dbReference type="RefSeq" id="XP_020092830.1">
    <property type="nucleotide sequence ID" value="XM_020237241.1"/>
</dbReference>
<accession>A0A6P5FI14</accession>
<feature type="compositionally biased region" description="Basic and acidic residues" evidence="1">
    <location>
        <begin position="119"/>
        <end position="129"/>
    </location>
</feature>
<dbReference type="Proteomes" id="UP000515123">
    <property type="component" value="Linkage group 7"/>
</dbReference>
<organism evidence="2 3">
    <name type="scientific">Ananas comosus</name>
    <name type="common">Pineapple</name>
    <name type="synonym">Ananas ananas</name>
    <dbReference type="NCBI Taxonomy" id="4615"/>
    <lineage>
        <taxon>Eukaryota</taxon>
        <taxon>Viridiplantae</taxon>
        <taxon>Streptophyta</taxon>
        <taxon>Embryophyta</taxon>
        <taxon>Tracheophyta</taxon>
        <taxon>Spermatophyta</taxon>
        <taxon>Magnoliopsida</taxon>
        <taxon>Liliopsida</taxon>
        <taxon>Poales</taxon>
        <taxon>Bromeliaceae</taxon>
        <taxon>Bromelioideae</taxon>
        <taxon>Ananas</taxon>
    </lineage>
</organism>
<dbReference type="AlphaFoldDB" id="A0A6P5FI14"/>
<evidence type="ECO:0000313" key="3">
    <source>
        <dbReference type="RefSeq" id="XP_020092830.1"/>
    </source>
</evidence>
<reference evidence="3" key="2">
    <citation type="submission" date="2025-08" db="UniProtKB">
        <authorList>
            <consortium name="RefSeq"/>
        </authorList>
    </citation>
    <scope>IDENTIFICATION</scope>
    <source>
        <tissue evidence="3">Leaf</tissue>
    </source>
</reference>
<dbReference type="OrthoDB" id="413361at2759"/>
<proteinExistence type="predicted"/>
<feature type="compositionally biased region" description="Low complexity" evidence="1">
    <location>
        <begin position="133"/>
        <end position="148"/>
    </location>
</feature>
<evidence type="ECO:0000256" key="1">
    <source>
        <dbReference type="SAM" id="MobiDB-lite"/>
    </source>
</evidence>
<feature type="region of interest" description="Disordered" evidence="1">
    <location>
        <begin position="207"/>
        <end position="245"/>
    </location>
</feature>
<feature type="compositionally biased region" description="Low complexity" evidence="1">
    <location>
        <begin position="157"/>
        <end position="170"/>
    </location>
</feature>
<reference evidence="2" key="1">
    <citation type="journal article" date="2015" name="Nat. Genet.">
        <title>The pineapple genome and the evolution of CAM photosynthesis.</title>
        <authorList>
            <person name="Ming R."/>
            <person name="VanBuren R."/>
            <person name="Wai C.M."/>
            <person name="Tang H."/>
            <person name="Schatz M.C."/>
            <person name="Bowers J.E."/>
            <person name="Lyons E."/>
            <person name="Wang M.L."/>
            <person name="Chen J."/>
            <person name="Biggers E."/>
            <person name="Zhang J."/>
            <person name="Huang L."/>
            <person name="Zhang L."/>
            <person name="Miao W."/>
            <person name="Zhang J."/>
            <person name="Ye Z."/>
            <person name="Miao C."/>
            <person name="Lin Z."/>
            <person name="Wang H."/>
            <person name="Zhou H."/>
            <person name="Yim W.C."/>
            <person name="Priest H.D."/>
            <person name="Zheng C."/>
            <person name="Woodhouse M."/>
            <person name="Edger P.P."/>
            <person name="Guyot R."/>
            <person name="Guo H.B."/>
            <person name="Guo H."/>
            <person name="Zheng G."/>
            <person name="Singh R."/>
            <person name="Sharma A."/>
            <person name="Min X."/>
            <person name="Zheng Y."/>
            <person name="Lee H."/>
            <person name="Gurtowski J."/>
            <person name="Sedlazeck F.J."/>
            <person name="Harkess A."/>
            <person name="McKain M.R."/>
            <person name="Liao Z."/>
            <person name="Fang J."/>
            <person name="Liu J."/>
            <person name="Zhang X."/>
            <person name="Zhang Q."/>
            <person name="Hu W."/>
            <person name="Qin Y."/>
            <person name="Wang K."/>
            <person name="Chen L.Y."/>
            <person name="Shirley N."/>
            <person name="Lin Y.R."/>
            <person name="Liu L.Y."/>
            <person name="Hernandez A.G."/>
            <person name="Wright C.L."/>
            <person name="Bulone V."/>
            <person name="Tuskan G.A."/>
            <person name="Heath K."/>
            <person name="Zee F."/>
            <person name="Moore P.H."/>
            <person name="Sunkar R."/>
            <person name="Leebens-Mack J.H."/>
            <person name="Mockler T."/>
            <person name="Bennetzen J.L."/>
            <person name="Freeling M."/>
            <person name="Sankoff D."/>
            <person name="Paterson A.H."/>
            <person name="Zhu X."/>
            <person name="Yang X."/>
            <person name="Smith J.A."/>
            <person name="Cushman J.C."/>
            <person name="Paull R.E."/>
            <person name="Yu Q."/>
        </authorList>
    </citation>
    <scope>NUCLEOTIDE SEQUENCE [LARGE SCALE GENOMIC DNA]</scope>
    <source>
        <strain evidence="2">cv. F153</strain>
    </source>
</reference>
<keyword evidence="2" id="KW-1185">Reference proteome</keyword>
<protein>
    <submittedName>
        <fullName evidence="3">Uncharacterized protein LOC109713242</fullName>
    </submittedName>
</protein>
<evidence type="ECO:0000313" key="2">
    <source>
        <dbReference type="Proteomes" id="UP000515123"/>
    </source>
</evidence>
<name>A0A6P5FI14_ANACO</name>
<gene>
    <name evidence="3" type="primary">LOC109713242</name>
</gene>
<sequence length="339" mass="34331">MVEVVVVARAEAVEVDQVISTIETMKDLRSERLGTARNSKQPTNSPISGLAGASLLGRLPGHGRARGLGLSVGEGRNKVLTLGGDEGSARATAESTSPPRFGSGPVGTPLPAAAGAPRADGEGRSRSEGEEGGAASREARQSAARAAATELGRSETGALGAAHGAHAAGRPLRRGGGAGGRDGGHKVGKGWLAPIGWSYRADLERLQDGRSGGSSPQGRRQSARRDAGSPGKTAGAVSGGGGARAAAGTRLGRALSQAAEIGLGGSGGARRRWRSAGMLAGARGDTGGGYVLGKHHRDSFPRKSNWRAKEPLELIHADVCGPNADTVVQQQLLFCSFRG</sequence>